<evidence type="ECO:0000313" key="2">
    <source>
        <dbReference type="Proteomes" id="UP001568894"/>
    </source>
</evidence>
<organism evidence="1 2">
    <name type="scientific">Flavobacterium frigidarium</name>
    <dbReference type="NCBI Taxonomy" id="99286"/>
    <lineage>
        <taxon>Bacteria</taxon>
        <taxon>Pseudomonadati</taxon>
        <taxon>Bacteroidota</taxon>
        <taxon>Flavobacteriia</taxon>
        <taxon>Flavobacteriales</taxon>
        <taxon>Flavobacteriaceae</taxon>
        <taxon>Flavobacterium</taxon>
    </lineage>
</organism>
<protein>
    <recommendedName>
        <fullName evidence="3">TniQ protein</fullName>
    </recommendedName>
</protein>
<dbReference type="RefSeq" id="WP_300289049.1">
    <property type="nucleotide sequence ID" value="NZ_JASMRN010000003.1"/>
</dbReference>
<comment type="caution">
    <text evidence="1">The sequence shown here is derived from an EMBL/GenBank/DDBJ whole genome shotgun (WGS) entry which is preliminary data.</text>
</comment>
<accession>A0ABV4K9X6</accession>
<gene>
    <name evidence="1" type="ORF">QO192_04035</name>
</gene>
<evidence type="ECO:0008006" key="3">
    <source>
        <dbReference type="Google" id="ProtNLM"/>
    </source>
</evidence>
<name>A0ABV4K9X6_9FLAO</name>
<dbReference type="EMBL" id="JASMRN010000003">
    <property type="protein sequence ID" value="MEZ7514450.1"/>
    <property type="molecule type" value="Genomic_DNA"/>
</dbReference>
<keyword evidence="2" id="KW-1185">Reference proteome</keyword>
<proteinExistence type="predicted"/>
<sequence>MKQPKIHTIKSSDTSDISEQISEAYWQNVEGLFTYRVDELAKRFELSVKEISAIAANSKSYIDFNQCKACGNKNITIIENRTRANQVLENLYYYFFCGTCRKSANEFCKKLDHKQTKIVWMRLCFKYQLWEELNKDEMNFLKAIYYLKTWNRIYHEIIKLDLDYSFKILFKLDKMHLIYYIKDELTGQVEIKMLEDLKNLIKNKSI</sequence>
<evidence type="ECO:0000313" key="1">
    <source>
        <dbReference type="EMBL" id="MEZ7514450.1"/>
    </source>
</evidence>
<dbReference type="Proteomes" id="UP001568894">
    <property type="component" value="Unassembled WGS sequence"/>
</dbReference>
<reference evidence="1 2" key="1">
    <citation type="submission" date="2023-05" db="EMBL/GenBank/DDBJ databases">
        <title>Adaptations of aquatic viruses from atmosphere-close ecosystems of the Central Arctic Ocean.</title>
        <authorList>
            <person name="Rahlff J."/>
            <person name="Holmfeldt K."/>
        </authorList>
    </citation>
    <scope>NUCLEOTIDE SEQUENCE [LARGE SCALE GENOMIC DNA]</scope>
    <source>
        <strain evidence="1 2">Arc14</strain>
    </source>
</reference>